<feature type="domain" description="DRBM" evidence="3">
    <location>
        <begin position="47"/>
        <end position="116"/>
    </location>
</feature>
<sequence>MAQATKKKQQYVPGLMERPDDLQPPPQPVKQTEDDILFEAFRREIKNPTMCLHEYCQRHGLELSFREEPLGHSGVAYGNFGARAMIDGLAYQIGTGKNKKEARNAASKLAFQVIIGDSDYQPAPLFPELDDNRFIEVRTLTDICEERQIKYVKEMSIDQCENHVCTIYLAGFDPIRKISDDKESAVVAAHAAALELLGEKPEIQTLADQPVKSTEGYSQSSDRKPNTFLALEREKAALEAFQNIFSTLPPELSQLNHQIACIFLVNSSLSGIGTIVAFGTGSAIIQVEALTSDGRCVVDSTCLTTARRSFKRYLAQEMLLCYTQKMSIFEMEGDKLRLKPNFTFHLYLSHPPDGDYKEFLSYPSEITETMSKEIEFGAHIPTFTDGLDHGALRCKNEHGMFELTSLMPNLHSIHEVKMANEMWVMSSSDKLLRWNVLGLQGATFSHFMKPVYLTSITLGYNPDNDHGHLCRAVCCRLYHELSEELPDGYQVNHPGLNFVPVPSGINVDLDTTMLSINKSFYDSKVELTDGLTGRSHPLSPFQVSTTKPVSRNCKAGLHLKWFKELCAQNSRHPVLAQIQNKSSVEVKAMANDYQAAKAAFFQHCQQIGIGKWIHAPPELGKFVN</sequence>
<dbReference type="RefSeq" id="XP_013067924.2">
    <property type="nucleotide sequence ID" value="XM_013212470.2"/>
</dbReference>
<dbReference type="AlphaFoldDB" id="A0A2C9LYP3"/>
<dbReference type="InterPro" id="IPR002466">
    <property type="entry name" value="A_deamin"/>
</dbReference>
<dbReference type="GO" id="GO:0006382">
    <property type="term" value="P:adenosine to inosine editing"/>
    <property type="evidence" value="ECO:0007669"/>
    <property type="project" value="TreeGrafter"/>
</dbReference>
<dbReference type="Gene3D" id="3.30.160.20">
    <property type="match status" value="1"/>
</dbReference>
<dbReference type="KEGG" id="bgt:106055960"/>
<dbReference type="OrthoDB" id="10268011at2759"/>
<dbReference type="GO" id="GO:0005737">
    <property type="term" value="C:cytoplasm"/>
    <property type="evidence" value="ECO:0007669"/>
    <property type="project" value="TreeGrafter"/>
</dbReference>
<evidence type="ECO:0000313" key="6">
    <source>
        <dbReference type="Proteomes" id="UP000076420"/>
    </source>
</evidence>
<dbReference type="PROSITE" id="PS50137">
    <property type="entry name" value="DS_RBD"/>
    <property type="match status" value="1"/>
</dbReference>
<dbReference type="EnsemblMetazoa" id="BGLB036491-RC">
    <property type="protein sequence ID" value="BGLB036491-PC"/>
    <property type="gene ID" value="BGLB036491"/>
</dbReference>
<dbReference type="GO" id="GO:0003725">
    <property type="term" value="F:double-stranded RNA binding"/>
    <property type="evidence" value="ECO:0007669"/>
    <property type="project" value="TreeGrafter"/>
</dbReference>
<evidence type="ECO:0000259" key="4">
    <source>
        <dbReference type="PROSITE" id="PS50141"/>
    </source>
</evidence>
<reference evidence="5" key="1">
    <citation type="journal article" date="2004" name="J. Parasitol.">
        <title>The mitochondrial genome of Biomphalaria glabrata (Gastropoda: Basommatophora), intermediate host of Schistosoma mansoni.</title>
        <authorList>
            <person name="DeJong R.J."/>
            <person name="Emery A.M."/>
            <person name="Adema C.M."/>
        </authorList>
    </citation>
    <scope>NUCLEOTIDE SEQUENCE</scope>
    <source>
        <strain evidence="5">BB02</strain>
    </source>
</reference>
<dbReference type="Pfam" id="PF02137">
    <property type="entry name" value="A_deamin"/>
    <property type="match status" value="1"/>
</dbReference>
<feature type="region of interest" description="Disordered" evidence="2">
    <location>
        <begin position="1"/>
        <end position="30"/>
    </location>
</feature>
<organism evidence="5 6">
    <name type="scientific">Biomphalaria glabrata</name>
    <name type="common">Bloodfluke planorb</name>
    <name type="synonym">Freshwater snail</name>
    <dbReference type="NCBI Taxonomy" id="6526"/>
    <lineage>
        <taxon>Eukaryota</taxon>
        <taxon>Metazoa</taxon>
        <taxon>Spiralia</taxon>
        <taxon>Lophotrochozoa</taxon>
        <taxon>Mollusca</taxon>
        <taxon>Gastropoda</taxon>
        <taxon>Heterobranchia</taxon>
        <taxon>Euthyneura</taxon>
        <taxon>Panpulmonata</taxon>
        <taxon>Hygrophila</taxon>
        <taxon>Lymnaeoidea</taxon>
        <taxon>Planorbidae</taxon>
        <taxon>Biomphalaria</taxon>
    </lineage>
</organism>
<dbReference type="EnsemblMetazoa" id="BGLB036491-RE">
    <property type="protein sequence ID" value="BGLB036491-PE"/>
    <property type="gene ID" value="BGLB036491"/>
</dbReference>
<dbReference type="VEuPathDB" id="VectorBase:BGLAX_040342"/>
<proteinExistence type="predicted"/>
<evidence type="ECO:0000259" key="3">
    <source>
        <dbReference type="PROSITE" id="PS50137"/>
    </source>
</evidence>
<dbReference type="Proteomes" id="UP000076420">
    <property type="component" value="Unassembled WGS sequence"/>
</dbReference>
<dbReference type="CDD" id="cd19905">
    <property type="entry name" value="DSRM_ADAD1"/>
    <property type="match status" value="1"/>
</dbReference>
<protein>
    <recommendedName>
        <fullName evidence="7">DRBM domain-containing protein</fullName>
    </recommendedName>
</protein>
<evidence type="ECO:0000256" key="2">
    <source>
        <dbReference type="SAM" id="MobiDB-lite"/>
    </source>
</evidence>
<dbReference type="SMART" id="SM00358">
    <property type="entry name" value="DSRM"/>
    <property type="match status" value="1"/>
</dbReference>
<dbReference type="GO" id="GO:0003726">
    <property type="term" value="F:double-stranded RNA adenosine deaminase activity"/>
    <property type="evidence" value="ECO:0007669"/>
    <property type="project" value="TreeGrafter"/>
</dbReference>
<reference evidence="5" key="3">
    <citation type="submission" date="2020-05" db="UniProtKB">
        <authorList>
            <consortium name="EnsemblMetazoa"/>
        </authorList>
    </citation>
    <scope>IDENTIFICATION</scope>
    <source>
        <strain evidence="5">BB02</strain>
    </source>
</reference>
<dbReference type="Pfam" id="PF00035">
    <property type="entry name" value="dsrm"/>
    <property type="match status" value="1"/>
</dbReference>
<dbReference type="VEuPathDB" id="VectorBase:BGLB036491"/>
<dbReference type="PROSITE" id="PS50141">
    <property type="entry name" value="A_DEAMIN_EDITASE"/>
    <property type="match status" value="1"/>
</dbReference>
<evidence type="ECO:0000256" key="1">
    <source>
        <dbReference type="PROSITE-ProRule" id="PRU00266"/>
    </source>
</evidence>
<dbReference type="PANTHER" id="PTHR10910">
    <property type="entry name" value="EUKARYOTE SPECIFIC DSRNA BINDING PROTEIN"/>
    <property type="match status" value="1"/>
</dbReference>
<dbReference type="SMART" id="SM00552">
    <property type="entry name" value="ADEAMc"/>
    <property type="match status" value="1"/>
</dbReference>
<evidence type="ECO:0008006" key="7">
    <source>
        <dbReference type="Google" id="ProtNLM"/>
    </source>
</evidence>
<feature type="domain" description="A to I editase" evidence="4">
    <location>
        <begin position="277"/>
        <end position="622"/>
    </location>
</feature>
<dbReference type="RefSeq" id="XP_013067921.2">
    <property type="nucleotide sequence ID" value="XM_013212467.2"/>
</dbReference>
<dbReference type="EnsemblMetazoa" id="BGLB036491-RB">
    <property type="protein sequence ID" value="BGLB036491-PB"/>
    <property type="gene ID" value="BGLB036491"/>
</dbReference>
<dbReference type="GO" id="GO:0005730">
    <property type="term" value="C:nucleolus"/>
    <property type="evidence" value="ECO:0007669"/>
    <property type="project" value="TreeGrafter"/>
</dbReference>
<dbReference type="EnsemblMetazoa" id="BGLB036491-RF">
    <property type="protein sequence ID" value="BGLB036491-PF"/>
    <property type="gene ID" value="BGLB036491"/>
</dbReference>
<dbReference type="InterPro" id="IPR014720">
    <property type="entry name" value="dsRBD_dom"/>
</dbReference>
<dbReference type="GO" id="GO:0008251">
    <property type="term" value="F:tRNA-specific adenosine deaminase activity"/>
    <property type="evidence" value="ECO:0007669"/>
    <property type="project" value="TreeGrafter"/>
</dbReference>
<dbReference type="InterPro" id="IPR044455">
    <property type="entry name" value="ADAD1_DSRM"/>
</dbReference>
<accession>A0A2C9LYP3</accession>
<gene>
    <name evidence="5" type="primary">106055960</name>
</gene>
<name>A0A2C9LYP3_BIOGL</name>
<keyword evidence="1" id="KW-0694">RNA-binding</keyword>
<dbReference type="SUPFAM" id="SSF54768">
    <property type="entry name" value="dsRNA-binding domain-like"/>
    <property type="match status" value="1"/>
</dbReference>
<dbReference type="PANTHER" id="PTHR10910:SF145">
    <property type="entry name" value="DOUBLE-STRANDED RNA-SPECIFIC ADENOSINE DEAMINASE-LIKE"/>
    <property type="match status" value="1"/>
</dbReference>
<dbReference type="GO" id="GO:0006396">
    <property type="term" value="P:RNA processing"/>
    <property type="evidence" value="ECO:0007669"/>
    <property type="project" value="InterPro"/>
</dbReference>
<evidence type="ECO:0000313" key="5">
    <source>
        <dbReference type="EnsemblMetazoa" id="BGLB036491-PC"/>
    </source>
</evidence>
<dbReference type="RefSeq" id="XP_013067925.2">
    <property type="nucleotide sequence ID" value="XM_013212471.2"/>
</dbReference>
<reference evidence="5" key="2">
    <citation type="submission" date="2013-03" db="EMBL/GenBank/DDBJ databases">
        <title>Sequence assembly of the Biomphalaria glabrata genome version 4.3.</title>
        <authorList>
            <person name="Warren W."/>
            <person name="Wilson R.K."/>
            <person name="Hillier L.W."/>
            <person name="Minx P."/>
        </authorList>
    </citation>
    <scope>NUCLEOTIDE SEQUENCE</scope>
    <source>
        <strain evidence="5">BB02</strain>
    </source>
</reference>